<keyword evidence="7" id="KW-0547">Nucleotide-binding</keyword>
<dbReference type="FunFam" id="3.40.50.10440:FF:000001">
    <property type="entry name" value="Dihydroxyacetone kinase, DhaK subunit"/>
    <property type="match status" value="1"/>
</dbReference>
<gene>
    <name evidence="20" type="ORF">BXYJ_LOCUS11301</name>
</gene>
<dbReference type="Proteomes" id="UP000095284">
    <property type="component" value="Unplaced"/>
</dbReference>
<dbReference type="PROSITE" id="PS51481">
    <property type="entry name" value="DHAK"/>
    <property type="match status" value="1"/>
</dbReference>
<evidence type="ECO:0000256" key="5">
    <source>
        <dbReference type="ARBA" id="ARBA00018932"/>
    </source>
</evidence>
<dbReference type="SMR" id="A0A1I7RTS2"/>
<keyword evidence="10" id="KW-0170">Cobalt</keyword>
<protein>
    <recommendedName>
        <fullName evidence="5">Triokinase/FMN cyclase</fullName>
        <ecNumber evidence="3">2.7.1.28</ecNumber>
        <ecNumber evidence="2">2.7.1.29</ecNumber>
        <ecNumber evidence="4">4.6.1.15</ecNumber>
    </recommendedName>
    <alternativeName>
        <fullName evidence="11">Bifunctional ATP-dependent dihydroxyacetone kinase/FAD-AMP lyase (cyclizing)</fullName>
    </alternativeName>
</protein>
<evidence type="ECO:0000256" key="17">
    <source>
        <dbReference type="SAM" id="MobiDB-lite"/>
    </source>
</evidence>
<comment type="function">
    <text evidence="12">Catalyzes both the phosphorylation of dihydroxyacetone and of glyceraldehyde, and the splitting of ribonucleoside diphosphate-X compounds among which FAD is the best substrate. Represses IFIH1-mediated cellular antiviral response.</text>
</comment>
<dbReference type="WBParaSite" id="BXY_0412700.1">
    <property type="protein sequence ID" value="BXY_0412700.1"/>
    <property type="gene ID" value="BXY_0412700"/>
</dbReference>
<keyword evidence="9" id="KW-0067">ATP-binding</keyword>
<feature type="domain" description="DhaL" evidence="18">
    <location>
        <begin position="381"/>
        <end position="572"/>
    </location>
</feature>
<dbReference type="FunFam" id="3.30.1180.20:FF:000001">
    <property type="entry name" value="Dihydroxyacetone kinase 1"/>
    <property type="match status" value="1"/>
</dbReference>
<dbReference type="Pfam" id="PF02734">
    <property type="entry name" value="Dak2"/>
    <property type="match status" value="1"/>
</dbReference>
<evidence type="ECO:0000256" key="6">
    <source>
        <dbReference type="ARBA" id="ARBA00022679"/>
    </source>
</evidence>
<evidence type="ECO:0000256" key="7">
    <source>
        <dbReference type="ARBA" id="ARBA00022741"/>
    </source>
</evidence>
<dbReference type="EC" id="2.7.1.29" evidence="2"/>
<dbReference type="GO" id="GO:0004371">
    <property type="term" value="F:glycerone kinase activity"/>
    <property type="evidence" value="ECO:0007669"/>
    <property type="project" value="UniProtKB-EC"/>
</dbReference>
<evidence type="ECO:0000256" key="15">
    <source>
        <dbReference type="ARBA" id="ARBA00048526"/>
    </source>
</evidence>
<evidence type="ECO:0000313" key="21">
    <source>
        <dbReference type="EMBL" id="CAG9122168.1"/>
    </source>
</evidence>
<feature type="domain" description="DhaK" evidence="19">
    <location>
        <begin position="11"/>
        <end position="344"/>
    </location>
</feature>
<proteinExistence type="inferred from homology"/>
<dbReference type="SUPFAM" id="SSF101473">
    <property type="entry name" value="DhaL-like"/>
    <property type="match status" value="1"/>
</dbReference>
<dbReference type="EMBL" id="CAJFCV020000005">
    <property type="protein sequence ID" value="CAG9122168.1"/>
    <property type="molecule type" value="Genomic_DNA"/>
</dbReference>
<dbReference type="Gene3D" id="3.30.1180.20">
    <property type="entry name" value="Dihydroxyacetone kinase, domain 2"/>
    <property type="match status" value="1"/>
</dbReference>
<dbReference type="SMART" id="SM01120">
    <property type="entry name" value="Dak2"/>
    <property type="match status" value="1"/>
</dbReference>
<keyword evidence="23" id="KW-1185">Reference proteome</keyword>
<dbReference type="GO" id="GO:0005524">
    <property type="term" value="F:ATP binding"/>
    <property type="evidence" value="ECO:0007669"/>
    <property type="project" value="UniProtKB-KW"/>
</dbReference>
<dbReference type="EC" id="2.7.1.28" evidence="3"/>
<comment type="catalytic activity">
    <reaction evidence="15">
        <text>FAD = riboflavin cyclic-4',5'-phosphate + AMP + H(+)</text>
        <dbReference type="Rhea" id="RHEA:13729"/>
        <dbReference type="ChEBI" id="CHEBI:15378"/>
        <dbReference type="ChEBI" id="CHEBI:57692"/>
        <dbReference type="ChEBI" id="CHEBI:76202"/>
        <dbReference type="ChEBI" id="CHEBI:456215"/>
        <dbReference type="EC" id="4.6.1.15"/>
    </reaction>
</comment>
<dbReference type="PANTHER" id="PTHR28629:SF4">
    <property type="entry name" value="TRIOKINASE_FMN CYCLASE"/>
    <property type="match status" value="1"/>
</dbReference>
<name>A0A1I7RTS2_BURXY</name>
<evidence type="ECO:0000256" key="13">
    <source>
        <dbReference type="ARBA" id="ARBA00046681"/>
    </source>
</evidence>
<dbReference type="EMBL" id="CAJFDI010000005">
    <property type="protein sequence ID" value="CAD5231078.1"/>
    <property type="molecule type" value="Genomic_DNA"/>
</dbReference>
<evidence type="ECO:0000259" key="18">
    <source>
        <dbReference type="PROSITE" id="PS51480"/>
    </source>
</evidence>
<dbReference type="GO" id="GO:0005829">
    <property type="term" value="C:cytosol"/>
    <property type="evidence" value="ECO:0007669"/>
    <property type="project" value="TreeGrafter"/>
</dbReference>
<evidence type="ECO:0000313" key="24">
    <source>
        <dbReference type="WBParaSite" id="BXY_0412700.1"/>
    </source>
</evidence>
<evidence type="ECO:0000256" key="14">
    <source>
        <dbReference type="ARBA" id="ARBA00047974"/>
    </source>
</evidence>
<dbReference type="InterPro" id="IPR036117">
    <property type="entry name" value="DhaL_dom_sf"/>
</dbReference>
<keyword evidence="6" id="KW-0808">Transferase</keyword>
<evidence type="ECO:0000313" key="22">
    <source>
        <dbReference type="Proteomes" id="UP000095284"/>
    </source>
</evidence>
<dbReference type="InterPro" id="IPR004006">
    <property type="entry name" value="DhaK_dom"/>
</dbReference>
<reference evidence="24" key="1">
    <citation type="submission" date="2016-11" db="UniProtKB">
        <authorList>
            <consortium name="WormBaseParasite"/>
        </authorList>
    </citation>
    <scope>IDENTIFICATION</scope>
</reference>
<dbReference type="eggNOG" id="KOG2426">
    <property type="taxonomic scope" value="Eukaryota"/>
</dbReference>
<dbReference type="Proteomes" id="UP000659654">
    <property type="component" value="Unassembled WGS sequence"/>
</dbReference>
<comment type="catalytic activity">
    <reaction evidence="14">
        <text>D-glyceraldehyde + ATP = D-glyceraldehyde 3-phosphate + ADP + H(+)</text>
        <dbReference type="Rhea" id="RHEA:13941"/>
        <dbReference type="ChEBI" id="CHEBI:15378"/>
        <dbReference type="ChEBI" id="CHEBI:17378"/>
        <dbReference type="ChEBI" id="CHEBI:30616"/>
        <dbReference type="ChEBI" id="CHEBI:59776"/>
        <dbReference type="ChEBI" id="CHEBI:456216"/>
        <dbReference type="EC" id="2.7.1.28"/>
    </reaction>
</comment>
<dbReference type="AlphaFoldDB" id="A0A1I7RTS2"/>
<evidence type="ECO:0000256" key="9">
    <source>
        <dbReference type="ARBA" id="ARBA00022840"/>
    </source>
</evidence>
<evidence type="ECO:0000259" key="19">
    <source>
        <dbReference type="PROSITE" id="PS51481"/>
    </source>
</evidence>
<evidence type="ECO:0000256" key="16">
    <source>
        <dbReference type="ARBA" id="ARBA00048898"/>
    </source>
</evidence>
<dbReference type="GO" id="GO:0050354">
    <property type="term" value="F:triokinase activity"/>
    <property type="evidence" value="ECO:0007669"/>
    <property type="project" value="UniProtKB-EC"/>
</dbReference>
<evidence type="ECO:0000313" key="20">
    <source>
        <dbReference type="EMBL" id="CAD5231078.1"/>
    </source>
</evidence>
<evidence type="ECO:0000313" key="23">
    <source>
        <dbReference type="Proteomes" id="UP000659654"/>
    </source>
</evidence>
<reference evidence="21" key="2">
    <citation type="submission" date="2020-08" db="EMBL/GenBank/DDBJ databases">
        <authorList>
            <person name="Kikuchi T."/>
        </authorList>
    </citation>
    <scope>NUCLEOTIDE SEQUENCE</scope>
    <source>
        <strain evidence="20">Ka4C1</strain>
    </source>
</reference>
<comment type="subunit">
    <text evidence="13">Homodimer. Interacts with IFIH1 (via the CARD domains), the interaction is inhibited by viral infection.</text>
</comment>
<dbReference type="Pfam" id="PF02733">
    <property type="entry name" value="Dak1"/>
    <property type="match status" value="1"/>
</dbReference>
<dbReference type="Gene3D" id="1.25.40.340">
    <property type="match status" value="1"/>
</dbReference>
<organism evidence="22 24">
    <name type="scientific">Bursaphelenchus xylophilus</name>
    <name type="common">Pinewood nematode worm</name>
    <name type="synonym">Aphelenchoides xylophilus</name>
    <dbReference type="NCBI Taxonomy" id="6326"/>
    <lineage>
        <taxon>Eukaryota</taxon>
        <taxon>Metazoa</taxon>
        <taxon>Ecdysozoa</taxon>
        <taxon>Nematoda</taxon>
        <taxon>Chromadorea</taxon>
        <taxon>Rhabditida</taxon>
        <taxon>Tylenchina</taxon>
        <taxon>Tylenchomorpha</taxon>
        <taxon>Aphelenchoidea</taxon>
        <taxon>Aphelenchoididae</taxon>
        <taxon>Bursaphelenchus</taxon>
    </lineage>
</organism>
<dbReference type="PANTHER" id="PTHR28629">
    <property type="entry name" value="TRIOKINASE/FMN CYCLASE"/>
    <property type="match status" value="1"/>
</dbReference>
<evidence type="ECO:0000256" key="3">
    <source>
        <dbReference type="ARBA" id="ARBA00012110"/>
    </source>
</evidence>
<dbReference type="SUPFAM" id="SSF82549">
    <property type="entry name" value="DAK1/DegV-like"/>
    <property type="match status" value="1"/>
</dbReference>
<evidence type="ECO:0000256" key="12">
    <source>
        <dbReference type="ARBA" id="ARBA00045490"/>
    </source>
</evidence>
<dbReference type="FunFam" id="1.25.40.340:FF:000002">
    <property type="entry name" value="Dihydroxyacetone kinase, L subunit"/>
    <property type="match status" value="1"/>
</dbReference>
<evidence type="ECO:0000256" key="1">
    <source>
        <dbReference type="ARBA" id="ARBA00008757"/>
    </source>
</evidence>
<dbReference type="GO" id="GO:0019563">
    <property type="term" value="P:glycerol catabolic process"/>
    <property type="evidence" value="ECO:0007669"/>
    <property type="project" value="TreeGrafter"/>
</dbReference>
<dbReference type="OrthoDB" id="1724672at2759"/>
<evidence type="ECO:0000256" key="10">
    <source>
        <dbReference type="ARBA" id="ARBA00023285"/>
    </source>
</evidence>
<feature type="region of interest" description="Disordered" evidence="17">
    <location>
        <begin position="539"/>
        <end position="558"/>
    </location>
</feature>
<dbReference type="Proteomes" id="UP000582659">
    <property type="component" value="Unassembled WGS sequence"/>
</dbReference>
<dbReference type="Gene3D" id="3.40.50.10440">
    <property type="entry name" value="Dihydroxyacetone kinase, domain 1"/>
    <property type="match status" value="1"/>
</dbReference>
<comment type="catalytic activity">
    <reaction evidence="16">
        <text>dihydroxyacetone + ATP = dihydroxyacetone phosphate + ADP + H(+)</text>
        <dbReference type="Rhea" id="RHEA:15773"/>
        <dbReference type="ChEBI" id="CHEBI:15378"/>
        <dbReference type="ChEBI" id="CHEBI:16016"/>
        <dbReference type="ChEBI" id="CHEBI:30616"/>
        <dbReference type="ChEBI" id="CHEBI:57642"/>
        <dbReference type="ChEBI" id="CHEBI:456216"/>
        <dbReference type="EC" id="2.7.1.29"/>
    </reaction>
</comment>
<dbReference type="PROSITE" id="PS51480">
    <property type="entry name" value="DHAL"/>
    <property type="match status" value="1"/>
</dbReference>
<evidence type="ECO:0000256" key="2">
    <source>
        <dbReference type="ARBA" id="ARBA00012107"/>
    </source>
</evidence>
<comment type="similarity">
    <text evidence="1">Belongs to the dihydroxyacetone kinase (DAK) family.</text>
</comment>
<dbReference type="GO" id="GO:0034012">
    <property type="term" value="F:FAD-AMP lyase (cyclizing) activity"/>
    <property type="evidence" value="ECO:0007669"/>
    <property type="project" value="UniProtKB-EC"/>
</dbReference>
<keyword evidence="8" id="KW-0418">Kinase</keyword>
<accession>A0A1I7RTS2</accession>
<dbReference type="EC" id="4.6.1.15" evidence="4"/>
<evidence type="ECO:0000256" key="11">
    <source>
        <dbReference type="ARBA" id="ARBA00032426"/>
    </source>
</evidence>
<dbReference type="InterPro" id="IPR050861">
    <property type="entry name" value="Dihydroxyacetone_Kinase"/>
</dbReference>
<evidence type="ECO:0000256" key="4">
    <source>
        <dbReference type="ARBA" id="ARBA00012578"/>
    </source>
</evidence>
<dbReference type="InterPro" id="IPR004007">
    <property type="entry name" value="DhaL_dom"/>
</dbReference>
<sequence>MSGIRKKFVNEPENVVNDSLKGLVQSDNRIQFHPQNPRVVLRKDYEDLKSNGKVTLGCGGGSGHEPFAAGLVGKNSLTAAIAGDVFASPPSSHVSDALEAIQGKAGSLIYVINYTGDRLHFGMAIERSKAKLGPDTKADLVYIDDDVALENKLGVTVGGRGLAGALLVLQIAGVLAEDRKAKFEEIRDISRDVIANMGTFGVSLYPCALPGKGLMFDLPAGEMELGLGIHGEPGVERTKQTSAKEIVATVLEKLTASKRLQLKKTDKLAVLVNNLGGVSNLEFGIVQGEVAAWFAQNGYKIGRFLTGTLMTSVDGHGFSITVLRLKSDDWASLLDTPSHISSLWKATTPQDEVVKPPQHSQFDDNTKVELVGAKVDEATSKAIEKSLRKACEELIKNEDLLNQLDSTCGDGDCGNALKSASKAILEAADQKRLAFQNPKSLCLQLSKLCEHSVGGTSGALYALFFGAGSRAFESTFDSKSLREAIKQGLEAISYYGHAKPGHRTLVDPLSAAAEAAENASWPDLISTVEKAAEATATMEAKSGRASYTNKDQQKQPDPGAKAVALWFRAAFDATQ</sequence>
<evidence type="ECO:0000256" key="8">
    <source>
        <dbReference type="ARBA" id="ARBA00022777"/>
    </source>
</evidence>